<dbReference type="FunFam" id="3.40.50.10470:FF:000006">
    <property type="entry name" value="Methylthioribose-1-phosphate isomerase"/>
    <property type="match status" value="1"/>
</dbReference>
<reference evidence="3" key="1">
    <citation type="journal article" date="2020" name="mSystems">
        <title>Genome- and Community-Level Interaction Insights into Carbon Utilization and Element Cycling Functions of Hydrothermarchaeota in Hydrothermal Sediment.</title>
        <authorList>
            <person name="Zhou Z."/>
            <person name="Liu Y."/>
            <person name="Xu W."/>
            <person name="Pan J."/>
            <person name="Luo Z.H."/>
            <person name="Li M."/>
        </authorList>
    </citation>
    <scope>NUCLEOTIDE SEQUENCE [LARGE SCALE GENOMIC DNA]</scope>
    <source>
        <strain evidence="3">SpSt-1125</strain>
    </source>
</reference>
<keyword evidence="2" id="KW-0486">Methionine biosynthesis</keyword>
<dbReference type="Pfam" id="PF01008">
    <property type="entry name" value="IF-2B"/>
    <property type="match status" value="1"/>
</dbReference>
<dbReference type="EC" id="5.3.1.23" evidence="2"/>
<dbReference type="SUPFAM" id="SSF100950">
    <property type="entry name" value="NagB/RpiA/CoA transferase-like"/>
    <property type="match status" value="1"/>
</dbReference>
<feature type="active site" description="Proton donor" evidence="2">
    <location>
        <position position="262"/>
    </location>
</feature>
<dbReference type="InterPro" id="IPR000649">
    <property type="entry name" value="IF-2B-related"/>
</dbReference>
<dbReference type="PANTHER" id="PTHR43475">
    <property type="entry name" value="METHYLTHIORIBOSE-1-PHOSPHATE ISOMERASE"/>
    <property type="match status" value="1"/>
</dbReference>
<comment type="function">
    <text evidence="2">Catalyzes the interconversion of methylthioribose-1-phosphate (MTR-1-P) into methylthioribulose-1-phosphate (MTRu-1-P).</text>
</comment>
<protein>
    <recommendedName>
        <fullName evidence="2">Putative methylthioribose-1-phosphate isomerase</fullName>
        <shortName evidence="2">M1Pi</shortName>
        <shortName evidence="2">MTR-1-P isomerase</shortName>
        <ecNumber evidence="2">5.3.1.23</ecNumber>
    </recommendedName>
    <alternativeName>
        <fullName evidence="2">MTNA-like protein</fullName>
        <shortName evidence="2">aMTNA</shortName>
    </alternativeName>
    <alternativeName>
        <fullName evidence="2">S-methyl-5-thioribose-1-phosphate isomerase</fullName>
    </alternativeName>
</protein>
<dbReference type="InterPro" id="IPR011559">
    <property type="entry name" value="Initiation_fac_2B_a/b/d"/>
</dbReference>
<accession>A0A7J3X918</accession>
<dbReference type="GO" id="GO:0046523">
    <property type="term" value="F:S-methyl-5-thioribose-1-phosphate isomerase activity"/>
    <property type="evidence" value="ECO:0007669"/>
    <property type="project" value="UniProtKB-UniRule"/>
</dbReference>
<dbReference type="NCBIfam" id="NF004326">
    <property type="entry name" value="PRK05720.1"/>
    <property type="match status" value="1"/>
</dbReference>
<dbReference type="Gene3D" id="1.20.120.420">
    <property type="entry name" value="translation initiation factor eif-2b, domain 1"/>
    <property type="match status" value="1"/>
</dbReference>
<evidence type="ECO:0000256" key="1">
    <source>
        <dbReference type="ARBA" id="ARBA00023235"/>
    </source>
</evidence>
<comment type="catalytic activity">
    <reaction evidence="2">
        <text>5-(methylsulfanyl)-alpha-D-ribose 1-phosphate = 5-(methylsulfanyl)-D-ribulose 1-phosphate</text>
        <dbReference type="Rhea" id="RHEA:19989"/>
        <dbReference type="ChEBI" id="CHEBI:58533"/>
        <dbReference type="ChEBI" id="CHEBI:58548"/>
        <dbReference type="EC" id="5.3.1.23"/>
    </reaction>
</comment>
<dbReference type="AlphaFoldDB" id="A0A7J3X918"/>
<dbReference type="EMBL" id="DRZM01000218">
    <property type="protein sequence ID" value="HHP05664.1"/>
    <property type="molecule type" value="Genomic_DNA"/>
</dbReference>
<dbReference type="Gene3D" id="3.40.50.10470">
    <property type="entry name" value="Translation initiation factor eif-2b, domain 2"/>
    <property type="match status" value="1"/>
</dbReference>
<comment type="similarity">
    <text evidence="2">Belongs to the EIF-2B alpha/beta/delta subunits family. MtnA subfamily.</text>
</comment>
<dbReference type="FunFam" id="1.20.120.420:FF:000003">
    <property type="entry name" value="Methylthioribose-1-phosphate isomerase"/>
    <property type="match status" value="1"/>
</dbReference>
<evidence type="ECO:0000256" key="2">
    <source>
        <dbReference type="HAMAP-Rule" id="MF_01678"/>
    </source>
</evidence>
<organism evidence="3">
    <name type="scientific">Thermofilum pendens</name>
    <dbReference type="NCBI Taxonomy" id="2269"/>
    <lineage>
        <taxon>Archaea</taxon>
        <taxon>Thermoproteota</taxon>
        <taxon>Thermoprotei</taxon>
        <taxon>Thermofilales</taxon>
        <taxon>Thermofilaceae</taxon>
        <taxon>Thermofilum</taxon>
    </lineage>
</organism>
<feature type="binding site" evidence="2">
    <location>
        <position position="116"/>
    </location>
    <ligand>
        <name>substrate</name>
    </ligand>
</feature>
<feature type="binding site" evidence="2">
    <location>
        <position position="221"/>
    </location>
    <ligand>
        <name>substrate</name>
    </ligand>
</feature>
<dbReference type="HAMAP" id="MF_01678">
    <property type="entry name" value="Salvage_MtnA"/>
    <property type="match status" value="1"/>
</dbReference>
<dbReference type="GO" id="GO:0019509">
    <property type="term" value="P:L-methionine salvage from methylthioadenosine"/>
    <property type="evidence" value="ECO:0007669"/>
    <property type="project" value="UniProtKB-UniRule"/>
</dbReference>
<dbReference type="NCBIfam" id="TIGR00524">
    <property type="entry name" value="eIF-2B_rel"/>
    <property type="match status" value="1"/>
</dbReference>
<keyword evidence="2" id="KW-0028">Amino-acid biosynthesis</keyword>
<keyword evidence="1 2" id="KW-0413">Isomerase</keyword>
<dbReference type="PANTHER" id="PTHR43475:SF1">
    <property type="entry name" value="METHYLTHIORIBOSE-1-PHOSPHATE ISOMERASE"/>
    <property type="match status" value="1"/>
</dbReference>
<dbReference type="InterPro" id="IPR027363">
    <property type="entry name" value="M1Pi_N"/>
</dbReference>
<proteinExistence type="inferred from homology"/>
<feature type="site" description="Transition state stabilizer" evidence="2">
    <location>
        <position position="182"/>
    </location>
</feature>
<comment type="caution">
    <text evidence="3">The sequence shown here is derived from an EMBL/GenBank/DDBJ whole genome shotgun (WGS) entry which is preliminary data.</text>
</comment>
<gene>
    <name evidence="3" type="primary">mtnA</name>
    <name evidence="3" type="ORF">ENM88_07985</name>
</gene>
<name>A0A7J3X918_THEPE</name>
<evidence type="ECO:0000313" key="3">
    <source>
        <dbReference type="EMBL" id="HHP05664.1"/>
    </source>
</evidence>
<feature type="binding site" evidence="2">
    <location>
        <begin position="73"/>
        <end position="75"/>
    </location>
    <ligand>
        <name>substrate</name>
    </ligand>
</feature>
<dbReference type="InterPro" id="IPR042529">
    <property type="entry name" value="IF_2B-like_C"/>
</dbReference>
<sequence length="374" mass="40886">MCSAVGATVQSCARGFSPPAGGLVHVLNLPRTLEWRDGRLAFIDQTKLPEQLVYIETENWERVAKAIKSMEIRGAPAIGVAAAYALALFAYHSTADSLEKFLEGLGKAAEALKRTRPTAVNLFWAVDRVLAAARNSTSVEDARQRVIEEAKRIHIEDEQANRRIGEIGEHLIGDGDTVITVCNAGSLATSYWGTATAPMYVARERGKKFRVIALETRPFLQGARLTAWELSQAGIEVVVATDNSIGILAEKERIDLALVGADRITKLGYVANKLGTYPLALVARVHNIPFYVAAPTSTIDMRSAGPEDFEIEKRDPSEVLYVKGYRIAPEGVTAIYYAFDITPPQLVTGIITEKGIIYPPYVKNIPRVLGDSNF</sequence>
<dbReference type="InterPro" id="IPR037171">
    <property type="entry name" value="NagB/RpiA_transferase-like"/>
</dbReference>
<feature type="binding site" evidence="2">
    <location>
        <begin position="272"/>
        <end position="273"/>
    </location>
    <ligand>
        <name>substrate</name>
    </ligand>
</feature>
<dbReference type="InterPro" id="IPR005251">
    <property type="entry name" value="IF-M1Pi"/>
</dbReference>
<dbReference type="NCBIfam" id="TIGR00512">
    <property type="entry name" value="salvage_mtnA"/>
    <property type="match status" value="1"/>
</dbReference>